<organism evidence="2 4">
    <name type="scientific">Polaribacter dokdonensis DSW-5</name>
    <dbReference type="NCBI Taxonomy" id="1300348"/>
    <lineage>
        <taxon>Bacteria</taxon>
        <taxon>Pseudomonadati</taxon>
        <taxon>Bacteroidota</taxon>
        <taxon>Flavobacteriia</taxon>
        <taxon>Flavobacteriales</taxon>
        <taxon>Flavobacteriaceae</taxon>
    </lineage>
</organism>
<evidence type="ECO:0000256" key="1">
    <source>
        <dbReference type="SAM" id="Phobius"/>
    </source>
</evidence>
<sequence length="172" mass="19361">MDILKTATDWAKSELFSTPFFILFGIVFISASIGFWQLGKTDVARAYIIPTVVSGVLLITIGLGLFFTNKSRITQFETAYNKDISTFIESEIIRTEATLKEYNTIVFKTIPIIIIVAALSIIFINTPTWRAISITTIAMLIVILLIDGTAYSRIDTYHKELKLVDIENEIKN</sequence>
<dbReference type="EMBL" id="FNUE01000002">
    <property type="protein sequence ID" value="SEE44761.1"/>
    <property type="molecule type" value="Genomic_DNA"/>
</dbReference>
<dbReference type="STRING" id="1300348.I602_1957"/>
<dbReference type="OrthoDB" id="7868084at2"/>
<reference evidence="3 5" key="2">
    <citation type="submission" date="2016-10" db="EMBL/GenBank/DDBJ databases">
        <authorList>
            <person name="Varghese N."/>
            <person name="Submissions S."/>
        </authorList>
    </citation>
    <scope>NUCLEOTIDE SEQUENCE [LARGE SCALE GENOMIC DNA]</scope>
    <source>
        <strain evidence="3 5">DSW-5</strain>
    </source>
</reference>
<keyword evidence="1" id="KW-0472">Membrane</keyword>
<feature type="transmembrane region" description="Helical" evidence="1">
    <location>
        <begin position="131"/>
        <end position="152"/>
    </location>
</feature>
<evidence type="ECO:0000313" key="3">
    <source>
        <dbReference type="EMBL" id="SEE44761.1"/>
    </source>
</evidence>
<dbReference type="PATRIC" id="fig|1300348.6.peg.1957"/>
<name>A0A0N0CFW1_9FLAO</name>
<feature type="transmembrane region" description="Helical" evidence="1">
    <location>
        <begin position="44"/>
        <end position="67"/>
    </location>
</feature>
<dbReference type="RefSeq" id="WP_053974500.1">
    <property type="nucleotide sequence ID" value="NZ_FNUE01000002.1"/>
</dbReference>
<evidence type="ECO:0000313" key="5">
    <source>
        <dbReference type="Proteomes" id="UP000183071"/>
    </source>
</evidence>
<keyword evidence="1" id="KW-1133">Transmembrane helix</keyword>
<evidence type="ECO:0000313" key="2">
    <source>
        <dbReference type="EMBL" id="KOY52397.1"/>
    </source>
</evidence>
<protein>
    <submittedName>
        <fullName evidence="2">Uncharacterized protein</fullName>
    </submittedName>
</protein>
<dbReference type="AlphaFoldDB" id="A0A0N0CFW1"/>
<gene>
    <name evidence="2" type="ORF">I602_1957</name>
    <name evidence="3" type="ORF">SAMN05444353_1727</name>
</gene>
<dbReference type="Proteomes" id="UP000037716">
    <property type="component" value="Unassembled WGS sequence"/>
</dbReference>
<proteinExistence type="predicted"/>
<feature type="transmembrane region" description="Helical" evidence="1">
    <location>
        <begin position="105"/>
        <end position="125"/>
    </location>
</feature>
<keyword evidence="5" id="KW-1185">Reference proteome</keyword>
<feature type="transmembrane region" description="Helical" evidence="1">
    <location>
        <begin position="20"/>
        <end position="38"/>
    </location>
</feature>
<comment type="caution">
    <text evidence="2">The sequence shown here is derived from an EMBL/GenBank/DDBJ whole genome shotgun (WGS) entry which is preliminary data.</text>
</comment>
<evidence type="ECO:0000313" key="4">
    <source>
        <dbReference type="Proteomes" id="UP000037716"/>
    </source>
</evidence>
<dbReference type="Proteomes" id="UP000183071">
    <property type="component" value="Unassembled WGS sequence"/>
</dbReference>
<dbReference type="EMBL" id="LGBR01000001">
    <property type="protein sequence ID" value="KOY52397.1"/>
    <property type="molecule type" value="Genomic_DNA"/>
</dbReference>
<keyword evidence="1" id="KW-0812">Transmembrane</keyword>
<reference evidence="2 4" key="1">
    <citation type="submission" date="2015-07" db="EMBL/GenBank/DDBJ databases">
        <title>Genome of Polaribacter dokdonenesis DSW-5, isolated from seawater off Dokdo in Korea.</title>
        <authorList>
            <person name="Yoon K."/>
            <person name="Song J.Y."/>
            <person name="Kim J.F."/>
        </authorList>
    </citation>
    <scope>NUCLEOTIDE SEQUENCE [LARGE SCALE GENOMIC DNA]</scope>
    <source>
        <strain evidence="2 4">DSW-5</strain>
    </source>
</reference>
<accession>A0A0N0CFW1</accession>